<dbReference type="Proteomes" id="UP000263268">
    <property type="component" value="Unassembled WGS sequence"/>
</dbReference>
<reference evidence="6 7" key="1">
    <citation type="journal article" date="2018" name="Nat. Biotechnol.">
        <title>A standardized bacterial taxonomy based on genome phylogeny substantially revises the tree of life.</title>
        <authorList>
            <person name="Parks D.H."/>
            <person name="Chuvochina M."/>
            <person name="Waite D.W."/>
            <person name="Rinke C."/>
            <person name="Skarshewski A."/>
            <person name="Chaumeil P.A."/>
            <person name="Hugenholtz P."/>
        </authorList>
    </citation>
    <scope>NUCLEOTIDE SEQUENCE [LARGE SCALE GENOMIC DNA]</scope>
    <source>
        <strain evidence="6">UBA10227</strain>
    </source>
</reference>
<gene>
    <name evidence="6" type="ORF">DHV22_12980</name>
</gene>
<dbReference type="EMBL" id="DPRK01000206">
    <property type="protein sequence ID" value="HCY82437.1"/>
    <property type="molecule type" value="Genomic_DNA"/>
</dbReference>
<dbReference type="GO" id="GO:0016020">
    <property type="term" value="C:membrane"/>
    <property type="evidence" value="ECO:0007669"/>
    <property type="project" value="UniProtKB-SubCell"/>
</dbReference>
<feature type="transmembrane region" description="Helical" evidence="5">
    <location>
        <begin position="6"/>
        <end position="26"/>
    </location>
</feature>
<evidence type="ECO:0000256" key="1">
    <source>
        <dbReference type="ARBA" id="ARBA00004141"/>
    </source>
</evidence>
<evidence type="ECO:0000256" key="2">
    <source>
        <dbReference type="ARBA" id="ARBA00022692"/>
    </source>
</evidence>
<name>A0A3D6BUS2_9FLAO</name>
<evidence type="ECO:0000313" key="6">
    <source>
        <dbReference type="EMBL" id="HCY82437.1"/>
    </source>
</evidence>
<dbReference type="AlphaFoldDB" id="A0A3D6BUS2"/>
<dbReference type="Pfam" id="PF04193">
    <property type="entry name" value="PQ-loop"/>
    <property type="match status" value="1"/>
</dbReference>
<evidence type="ECO:0000313" key="7">
    <source>
        <dbReference type="Proteomes" id="UP000263268"/>
    </source>
</evidence>
<keyword evidence="3 5" id="KW-1133">Transmembrane helix</keyword>
<feature type="transmembrane region" description="Helical" evidence="5">
    <location>
        <begin position="38"/>
        <end position="59"/>
    </location>
</feature>
<proteinExistence type="predicted"/>
<dbReference type="Gene3D" id="1.20.1280.290">
    <property type="match status" value="1"/>
</dbReference>
<sequence>MNTSLIENTLGFIYNVCFISCYWPQIIKSLKTKSVQDVSIALFIISIIGYMSATAYAVMKFGLDFWLLANYVLSGFSSAFMVYVYYKYK</sequence>
<organism evidence="6 7">
    <name type="scientific">Xanthomarina gelatinilytica</name>
    <dbReference type="NCBI Taxonomy" id="1137281"/>
    <lineage>
        <taxon>Bacteria</taxon>
        <taxon>Pseudomonadati</taxon>
        <taxon>Bacteroidota</taxon>
        <taxon>Flavobacteriia</taxon>
        <taxon>Flavobacteriales</taxon>
        <taxon>Flavobacteriaceae</taxon>
        <taxon>Xanthomarina</taxon>
    </lineage>
</organism>
<keyword evidence="2 5" id="KW-0812">Transmembrane</keyword>
<comment type="subcellular location">
    <subcellularLocation>
        <location evidence="1">Membrane</location>
        <topology evidence="1">Multi-pass membrane protein</topology>
    </subcellularLocation>
</comment>
<comment type="caution">
    <text evidence="6">The sequence shown here is derived from an EMBL/GenBank/DDBJ whole genome shotgun (WGS) entry which is preliminary data.</text>
</comment>
<protein>
    <recommendedName>
        <fullName evidence="8">PQ-loop repeat-containing protein</fullName>
    </recommendedName>
</protein>
<evidence type="ECO:0008006" key="8">
    <source>
        <dbReference type="Google" id="ProtNLM"/>
    </source>
</evidence>
<evidence type="ECO:0000256" key="5">
    <source>
        <dbReference type="SAM" id="Phobius"/>
    </source>
</evidence>
<accession>A0A3D6BUS2</accession>
<evidence type="ECO:0000256" key="3">
    <source>
        <dbReference type="ARBA" id="ARBA00022989"/>
    </source>
</evidence>
<keyword evidence="4 5" id="KW-0472">Membrane</keyword>
<evidence type="ECO:0000256" key="4">
    <source>
        <dbReference type="ARBA" id="ARBA00023136"/>
    </source>
</evidence>
<dbReference type="InterPro" id="IPR006603">
    <property type="entry name" value="PQ-loop_rpt"/>
</dbReference>
<feature type="transmembrane region" description="Helical" evidence="5">
    <location>
        <begin position="65"/>
        <end position="86"/>
    </location>
</feature>